<dbReference type="Gene3D" id="2.60.120.40">
    <property type="match status" value="1"/>
</dbReference>
<name>A0A6J5LMZ1_9CAUD</name>
<proteinExistence type="predicted"/>
<dbReference type="InterPro" id="IPR008983">
    <property type="entry name" value="Tumour_necrosis_fac-like_dom"/>
</dbReference>
<dbReference type="EMBL" id="LR796280">
    <property type="protein sequence ID" value="CAB4134387.1"/>
    <property type="molecule type" value="Genomic_DNA"/>
</dbReference>
<evidence type="ECO:0008006" key="2">
    <source>
        <dbReference type="Google" id="ProtNLM"/>
    </source>
</evidence>
<dbReference type="SUPFAM" id="SSF49842">
    <property type="entry name" value="TNF-like"/>
    <property type="match status" value="1"/>
</dbReference>
<evidence type="ECO:0000313" key="1">
    <source>
        <dbReference type="EMBL" id="CAB4134387.1"/>
    </source>
</evidence>
<protein>
    <recommendedName>
        <fullName evidence="2">C1q domain containing protein</fullName>
    </recommendedName>
</protein>
<organism evidence="1">
    <name type="scientific">uncultured Caudovirales phage</name>
    <dbReference type="NCBI Taxonomy" id="2100421"/>
    <lineage>
        <taxon>Viruses</taxon>
        <taxon>Duplodnaviria</taxon>
        <taxon>Heunggongvirae</taxon>
        <taxon>Uroviricota</taxon>
        <taxon>Caudoviricetes</taxon>
        <taxon>Peduoviridae</taxon>
        <taxon>Maltschvirus</taxon>
        <taxon>Maltschvirus maltsch</taxon>
    </lineage>
</organism>
<gene>
    <name evidence="1" type="ORF">UFOVP266_54</name>
</gene>
<reference evidence="1" key="1">
    <citation type="submission" date="2020-04" db="EMBL/GenBank/DDBJ databases">
        <authorList>
            <person name="Chiriac C."/>
            <person name="Salcher M."/>
            <person name="Ghai R."/>
            <person name="Kavagutti S V."/>
        </authorList>
    </citation>
    <scope>NUCLEOTIDE SEQUENCE</scope>
</reference>
<sequence>MSSIAISGDTSGAVTLSVPAVAGTNTVTVAAQTGTLNAAGPAFHVETAGSQTFTSGTVTKVTFSIEVFDTNNNFASSTFTPTVAGYYQINAVFWFGAGTTATDANANIYKNGAFYSQARAAAYSGTAASCSISDVVYCNGTTDFIELYGRAAGTGTLTANANMFFSGCLIRGA</sequence>
<accession>A0A6J5LMZ1</accession>